<keyword evidence="2" id="KW-0456">Lyase</keyword>
<sequence>MSTVTLKDISLKEYDLNSFENLKVLRDRLIAAPVEICIERAKFITGYLKKNNQAGDCDAVYRAKAVQNYLINKASVFHDNSLLAGNTTSKGKGAPVYPEFIGLTIWSELETISKREKNPQLLTKEELDILNYEIYPYWIDRDVLATAKSWYGNIKSIQLLEKIMFYVSGKAGCISHTVPDFKRVLKEGLNAVIKEAEEKEKEALTGSGQEAVKHAEFYQSVQIALKGLIIYSSHLAEEARRLSASCTDEKERKRLIRLAEICGQVPAKPARSFYEAVQCIWICLIGIHAESINMAISPGRLDQILYPYYEKDMKDGKLTIKEALEITGCLWLKLGDNVDVVPQASEELFGGAGTAPAVTVGGIDEAGEDAVNDLTYIMLRVTELLKTREPSMNARFHYEKNTREYRDRVCEVIASTLSAPALYNDIENISTLVNQGTRTEHARDYAVIGCVELAAAGRSYDASSSVIMNLAAPLEMALYNGRRYSTGATQWGPQTGEPAAFKDFNEFMNAYKKQAKWLIEQAIDLNERFGAVHQKMLPTPLLSALFEGPMEKGADLIFGGAVYNSSGATHVGFADTVDSLSAVECAVFNEKYCTFEELLNGIKTNFKDREALRQYLLKHTPKYGTDNIFAKKNAKEIISFLYEVYQSHTNYRGGKYRPAYWSMTNHAGQGKITYATPNGRKAYEAFASGITPVSGAAGSITECLNSVAALGSVNIPGGEALNIKFQCLTDKDIPHFGDYIEAYFRQGGQQIQFNIMSYEMLKEAKANPSKYPYLLVRVSGYSAYFNDLNETMQDELITRTQYSVNTGNAILYNK</sequence>
<dbReference type="PANTHER" id="PTHR43641">
    <property type="entry name" value="FORMATE ACETYLTRANSFERASE 3-RELATED"/>
    <property type="match status" value="1"/>
</dbReference>
<protein>
    <submittedName>
        <fullName evidence="6">Formate C-acetyltransferase</fullName>
    </submittedName>
</protein>
<evidence type="ECO:0000313" key="6">
    <source>
        <dbReference type="EMBL" id="PYG86883.1"/>
    </source>
</evidence>
<dbReference type="Pfam" id="PF01228">
    <property type="entry name" value="Gly_radical"/>
    <property type="match status" value="1"/>
</dbReference>
<dbReference type="PROSITE" id="PS51149">
    <property type="entry name" value="GLY_RADICAL_2"/>
    <property type="match status" value="1"/>
</dbReference>
<dbReference type="GO" id="GO:0016829">
    <property type="term" value="F:lyase activity"/>
    <property type="evidence" value="ECO:0007669"/>
    <property type="project" value="UniProtKB-KW"/>
</dbReference>
<gene>
    <name evidence="6" type="ORF">LY28_02707</name>
</gene>
<reference evidence="6 7" key="1">
    <citation type="submission" date="2018-06" db="EMBL/GenBank/DDBJ databases">
        <title>Genomic Encyclopedia of Type Strains, Phase I: the one thousand microbial genomes (KMG-I) project.</title>
        <authorList>
            <person name="Kyrpides N."/>
        </authorList>
    </citation>
    <scope>NUCLEOTIDE SEQUENCE [LARGE SCALE GENOMIC DNA]</scope>
    <source>
        <strain evidence="6 7">DSM 19573</strain>
    </source>
</reference>
<evidence type="ECO:0000313" key="7">
    <source>
        <dbReference type="Proteomes" id="UP000248132"/>
    </source>
</evidence>
<dbReference type="PROSITE" id="PS51554">
    <property type="entry name" value="PFL"/>
    <property type="match status" value="1"/>
</dbReference>
<feature type="domain" description="Glycine radical" evidence="4">
    <location>
        <begin position="688"/>
        <end position="805"/>
    </location>
</feature>
<dbReference type="GO" id="GO:0005829">
    <property type="term" value="C:cytosol"/>
    <property type="evidence" value="ECO:0007669"/>
    <property type="project" value="TreeGrafter"/>
</dbReference>
<dbReference type="Pfam" id="PF02901">
    <property type="entry name" value="PFL-like"/>
    <property type="match status" value="1"/>
</dbReference>
<dbReference type="GO" id="GO:0016740">
    <property type="term" value="F:transferase activity"/>
    <property type="evidence" value="ECO:0007669"/>
    <property type="project" value="UniProtKB-KW"/>
</dbReference>
<dbReference type="Gene3D" id="3.20.70.20">
    <property type="match status" value="1"/>
</dbReference>
<accession>A0A318XKI6</accession>
<proteinExistence type="predicted"/>
<keyword evidence="6" id="KW-0808">Transferase</keyword>
<name>A0A318XKI6_9FIRM</name>
<dbReference type="InterPro" id="IPR001150">
    <property type="entry name" value="Gly_radical"/>
</dbReference>
<evidence type="ECO:0000256" key="3">
    <source>
        <dbReference type="PROSITE-ProRule" id="PRU00493"/>
    </source>
</evidence>
<dbReference type="InterPro" id="IPR004184">
    <property type="entry name" value="PFL_dom"/>
</dbReference>
<evidence type="ECO:0000256" key="1">
    <source>
        <dbReference type="ARBA" id="ARBA00022818"/>
    </source>
</evidence>
<feature type="domain" description="PFL" evidence="5">
    <location>
        <begin position="20"/>
        <end position="681"/>
    </location>
</feature>
<dbReference type="InterPro" id="IPR051215">
    <property type="entry name" value="GRE"/>
</dbReference>
<evidence type="ECO:0000256" key="2">
    <source>
        <dbReference type="ARBA" id="ARBA00023239"/>
    </source>
</evidence>
<dbReference type="RefSeq" id="WP_110462702.1">
    <property type="nucleotide sequence ID" value="NZ_QKMR01000016.1"/>
</dbReference>
<feature type="modified residue" description="Glycine radical" evidence="3">
    <location>
        <position position="780"/>
    </location>
</feature>
<dbReference type="OrthoDB" id="9803969at2"/>
<comment type="caution">
    <text evidence="6">The sequence shown here is derived from an EMBL/GenBank/DDBJ whole genome shotgun (WGS) entry which is preliminary data.</text>
</comment>
<organism evidence="6 7">
    <name type="scientific">Ruminiclostridium sufflavum DSM 19573</name>
    <dbReference type="NCBI Taxonomy" id="1121337"/>
    <lineage>
        <taxon>Bacteria</taxon>
        <taxon>Bacillati</taxon>
        <taxon>Bacillota</taxon>
        <taxon>Clostridia</taxon>
        <taxon>Eubacteriales</taxon>
        <taxon>Oscillospiraceae</taxon>
        <taxon>Ruminiclostridium</taxon>
    </lineage>
</organism>
<evidence type="ECO:0000259" key="5">
    <source>
        <dbReference type="PROSITE" id="PS51554"/>
    </source>
</evidence>
<dbReference type="Proteomes" id="UP000248132">
    <property type="component" value="Unassembled WGS sequence"/>
</dbReference>
<keyword evidence="1 3" id="KW-0556">Organic radical</keyword>
<dbReference type="SUPFAM" id="SSF51998">
    <property type="entry name" value="PFL-like glycyl radical enzymes"/>
    <property type="match status" value="1"/>
</dbReference>
<keyword evidence="7" id="KW-1185">Reference proteome</keyword>
<dbReference type="EMBL" id="QKMR01000016">
    <property type="protein sequence ID" value="PYG86883.1"/>
    <property type="molecule type" value="Genomic_DNA"/>
</dbReference>
<dbReference type="AlphaFoldDB" id="A0A318XKI6"/>
<dbReference type="PANTHER" id="PTHR43641:SF2">
    <property type="entry name" value="DEHYDRATASE YBIW-RELATED"/>
    <property type="match status" value="1"/>
</dbReference>
<evidence type="ECO:0000259" key="4">
    <source>
        <dbReference type="PROSITE" id="PS51149"/>
    </source>
</evidence>